<comment type="caution">
    <text evidence="1">The sequence shown here is derived from an EMBL/GenBank/DDBJ whole genome shotgun (WGS) entry which is preliminary data.</text>
</comment>
<accession>A0A9P6XHZ1</accession>
<proteinExistence type="predicted"/>
<dbReference type="OrthoDB" id="10270248at2759"/>
<reference evidence="1" key="1">
    <citation type="journal article" date="2020" name="Microb. Genom.">
        <title>Genetic diversity of clinical and environmental Mucorales isolates obtained from an investigation of mucormycosis cases among solid organ transplant recipients.</title>
        <authorList>
            <person name="Nguyen M.H."/>
            <person name="Kaul D."/>
            <person name="Muto C."/>
            <person name="Cheng S.J."/>
            <person name="Richter R.A."/>
            <person name="Bruno V.M."/>
            <person name="Liu G."/>
            <person name="Beyhan S."/>
            <person name="Sundermann A.J."/>
            <person name="Mounaud S."/>
            <person name="Pasculle A.W."/>
            <person name="Nierman W.C."/>
            <person name="Driscoll E."/>
            <person name="Cumbie R."/>
            <person name="Clancy C.J."/>
            <person name="Dupont C.L."/>
        </authorList>
    </citation>
    <scope>NUCLEOTIDE SEQUENCE</scope>
    <source>
        <strain evidence="1">GL11</strain>
        <strain evidence="2">GL16</strain>
    </source>
</reference>
<gene>
    <name evidence="2" type="ORF">G6F51_014193</name>
    <name evidence="1" type="ORF">G6F64_001518</name>
</gene>
<dbReference type="Proteomes" id="UP000716291">
    <property type="component" value="Unassembled WGS sequence"/>
</dbReference>
<evidence type="ECO:0000313" key="1">
    <source>
        <dbReference type="EMBL" id="KAG1314361.1"/>
    </source>
</evidence>
<keyword evidence="3" id="KW-1185">Reference proteome</keyword>
<dbReference type="Proteomes" id="UP000717996">
    <property type="component" value="Unassembled WGS sequence"/>
</dbReference>
<dbReference type="EMBL" id="JAANIT010008368">
    <property type="protein sequence ID" value="KAG1529299.1"/>
    <property type="molecule type" value="Genomic_DNA"/>
</dbReference>
<dbReference type="AlphaFoldDB" id="A0A9P6XHZ1"/>
<protein>
    <submittedName>
        <fullName evidence="1">Uncharacterized protein</fullName>
    </submittedName>
</protein>
<dbReference type="EMBL" id="JAANQT010000117">
    <property type="protein sequence ID" value="KAG1314361.1"/>
    <property type="molecule type" value="Genomic_DNA"/>
</dbReference>
<name>A0A9P6XHZ1_RHIOR</name>
<sequence length="75" mass="8514">MRACRAIFDIQTADKEALRIAGLFETKTAKLLATSLPFDDDTRSLPVDVIIQLHKIDRRSGIAKQYNKSTIHWCP</sequence>
<evidence type="ECO:0000313" key="3">
    <source>
        <dbReference type="Proteomes" id="UP000716291"/>
    </source>
</evidence>
<organism evidence="1 3">
    <name type="scientific">Rhizopus oryzae</name>
    <name type="common">Mucormycosis agent</name>
    <name type="synonym">Rhizopus arrhizus var. delemar</name>
    <dbReference type="NCBI Taxonomy" id="64495"/>
    <lineage>
        <taxon>Eukaryota</taxon>
        <taxon>Fungi</taxon>
        <taxon>Fungi incertae sedis</taxon>
        <taxon>Mucoromycota</taxon>
        <taxon>Mucoromycotina</taxon>
        <taxon>Mucoromycetes</taxon>
        <taxon>Mucorales</taxon>
        <taxon>Mucorineae</taxon>
        <taxon>Rhizopodaceae</taxon>
        <taxon>Rhizopus</taxon>
    </lineage>
</organism>
<evidence type="ECO:0000313" key="2">
    <source>
        <dbReference type="EMBL" id="KAG1529299.1"/>
    </source>
</evidence>